<evidence type="ECO:0000313" key="3">
    <source>
        <dbReference type="Proteomes" id="UP000708208"/>
    </source>
</evidence>
<name>A0A8J2LFR4_9HEXA</name>
<reference evidence="2" key="1">
    <citation type="submission" date="2021-06" db="EMBL/GenBank/DDBJ databases">
        <authorList>
            <person name="Hodson N. C."/>
            <person name="Mongue J. A."/>
            <person name="Jaron S. K."/>
        </authorList>
    </citation>
    <scope>NUCLEOTIDE SEQUENCE</scope>
</reference>
<feature type="compositionally biased region" description="Acidic residues" evidence="1">
    <location>
        <begin position="66"/>
        <end position="80"/>
    </location>
</feature>
<organism evidence="2 3">
    <name type="scientific">Allacma fusca</name>
    <dbReference type="NCBI Taxonomy" id="39272"/>
    <lineage>
        <taxon>Eukaryota</taxon>
        <taxon>Metazoa</taxon>
        <taxon>Ecdysozoa</taxon>
        <taxon>Arthropoda</taxon>
        <taxon>Hexapoda</taxon>
        <taxon>Collembola</taxon>
        <taxon>Symphypleona</taxon>
        <taxon>Sminthuridae</taxon>
        <taxon>Allacma</taxon>
    </lineage>
</organism>
<sequence>MSITSDNAGNCDTMLVEIRKMLATKGIKFKIEDQRIRCLAHIINLACQASLKILKEANFDGSSGNTDDEYFEGEEDSTNI</sequence>
<evidence type="ECO:0000256" key="1">
    <source>
        <dbReference type="SAM" id="MobiDB-lite"/>
    </source>
</evidence>
<dbReference type="EMBL" id="CAJVCH010563769">
    <property type="protein sequence ID" value="CAG7832164.1"/>
    <property type="molecule type" value="Genomic_DNA"/>
</dbReference>
<gene>
    <name evidence="2" type="ORF">AFUS01_LOCUS41866</name>
</gene>
<comment type="caution">
    <text evidence="2">The sequence shown here is derived from an EMBL/GenBank/DDBJ whole genome shotgun (WGS) entry which is preliminary data.</text>
</comment>
<keyword evidence="3" id="KW-1185">Reference proteome</keyword>
<dbReference type="OrthoDB" id="2438421at2759"/>
<dbReference type="Proteomes" id="UP000708208">
    <property type="component" value="Unassembled WGS sequence"/>
</dbReference>
<feature type="region of interest" description="Disordered" evidence="1">
    <location>
        <begin position="58"/>
        <end position="80"/>
    </location>
</feature>
<evidence type="ECO:0000313" key="2">
    <source>
        <dbReference type="EMBL" id="CAG7832164.1"/>
    </source>
</evidence>
<feature type="non-terminal residue" evidence="2">
    <location>
        <position position="1"/>
    </location>
</feature>
<protein>
    <submittedName>
        <fullName evidence="2">Uncharacterized protein</fullName>
    </submittedName>
</protein>
<accession>A0A8J2LFR4</accession>
<proteinExistence type="predicted"/>
<dbReference type="AlphaFoldDB" id="A0A8J2LFR4"/>